<name>A0ABD3U7V4_9LAMI</name>
<keyword evidence="3" id="KW-1185">Reference proteome</keyword>
<reference evidence="2 3" key="1">
    <citation type="submission" date="2024-12" db="EMBL/GenBank/DDBJ databases">
        <title>The unique morphological basis and parallel evolutionary history of personate flowers in Penstemon.</title>
        <authorList>
            <person name="Depatie T.H."/>
            <person name="Wessinger C.A."/>
        </authorList>
    </citation>
    <scope>NUCLEOTIDE SEQUENCE [LARGE SCALE GENOMIC DNA]</scope>
    <source>
        <strain evidence="2">WTNN_2</strain>
        <tissue evidence="2">Leaf</tissue>
    </source>
</reference>
<dbReference type="AlphaFoldDB" id="A0ABD3U7V4"/>
<gene>
    <name evidence="2" type="ORF">ACJIZ3_002473</name>
</gene>
<sequence length="85" mass="9838">MAHLMNQLMCYMMARLMAQLMAQLMNQLMQEALIEVGGQDYDYRQLEPPQSHVQIFRGPLICEPECWTNFGVANKRFNSNGLISQ</sequence>
<keyword evidence="1" id="KW-0732">Signal</keyword>
<protein>
    <recommendedName>
        <fullName evidence="4">Secreted protein</fullName>
    </recommendedName>
</protein>
<comment type="caution">
    <text evidence="2">The sequence shown here is derived from an EMBL/GenBank/DDBJ whole genome shotgun (WGS) entry which is preliminary data.</text>
</comment>
<proteinExistence type="predicted"/>
<dbReference type="EMBL" id="JBJXBP010000002">
    <property type="protein sequence ID" value="KAL3845070.1"/>
    <property type="molecule type" value="Genomic_DNA"/>
</dbReference>
<evidence type="ECO:0000313" key="3">
    <source>
        <dbReference type="Proteomes" id="UP001634393"/>
    </source>
</evidence>
<evidence type="ECO:0008006" key="4">
    <source>
        <dbReference type="Google" id="ProtNLM"/>
    </source>
</evidence>
<accession>A0ABD3U7V4</accession>
<feature type="signal peptide" evidence="1">
    <location>
        <begin position="1"/>
        <end position="18"/>
    </location>
</feature>
<organism evidence="2 3">
    <name type="scientific">Penstemon smallii</name>
    <dbReference type="NCBI Taxonomy" id="265156"/>
    <lineage>
        <taxon>Eukaryota</taxon>
        <taxon>Viridiplantae</taxon>
        <taxon>Streptophyta</taxon>
        <taxon>Embryophyta</taxon>
        <taxon>Tracheophyta</taxon>
        <taxon>Spermatophyta</taxon>
        <taxon>Magnoliopsida</taxon>
        <taxon>eudicotyledons</taxon>
        <taxon>Gunneridae</taxon>
        <taxon>Pentapetalae</taxon>
        <taxon>asterids</taxon>
        <taxon>lamiids</taxon>
        <taxon>Lamiales</taxon>
        <taxon>Plantaginaceae</taxon>
        <taxon>Cheloneae</taxon>
        <taxon>Penstemon</taxon>
    </lineage>
</organism>
<dbReference type="Proteomes" id="UP001634393">
    <property type="component" value="Unassembled WGS sequence"/>
</dbReference>
<evidence type="ECO:0000313" key="2">
    <source>
        <dbReference type="EMBL" id="KAL3845070.1"/>
    </source>
</evidence>
<feature type="chain" id="PRO_5044789439" description="Secreted protein" evidence="1">
    <location>
        <begin position="19"/>
        <end position="85"/>
    </location>
</feature>
<evidence type="ECO:0000256" key="1">
    <source>
        <dbReference type="SAM" id="SignalP"/>
    </source>
</evidence>